<evidence type="ECO:0000256" key="5">
    <source>
        <dbReference type="ARBA" id="ARBA00022989"/>
    </source>
</evidence>
<dbReference type="InterPro" id="IPR020846">
    <property type="entry name" value="MFS_dom"/>
</dbReference>
<accession>A0A8J3VSY6</accession>
<evidence type="ECO:0000256" key="4">
    <source>
        <dbReference type="ARBA" id="ARBA00022692"/>
    </source>
</evidence>
<feature type="transmembrane region" description="Helical" evidence="8">
    <location>
        <begin position="407"/>
        <end position="424"/>
    </location>
</feature>
<dbReference type="PRINTS" id="PR01035">
    <property type="entry name" value="TCRTETA"/>
</dbReference>
<feature type="transmembrane region" description="Helical" evidence="8">
    <location>
        <begin position="477"/>
        <end position="496"/>
    </location>
</feature>
<comment type="caution">
    <text evidence="10">The sequence shown here is derived from an EMBL/GenBank/DDBJ whole genome shotgun (WGS) entry which is preliminary data.</text>
</comment>
<feature type="transmembrane region" description="Helical" evidence="8">
    <location>
        <begin position="53"/>
        <end position="72"/>
    </location>
</feature>
<feature type="transmembrane region" description="Helical" evidence="8">
    <location>
        <begin position="308"/>
        <end position="329"/>
    </location>
</feature>
<feature type="transmembrane region" description="Helical" evidence="8">
    <location>
        <begin position="16"/>
        <end position="41"/>
    </location>
</feature>
<keyword evidence="2" id="KW-0813">Transport</keyword>
<protein>
    <submittedName>
        <fullName evidence="10">MFS transporter</fullName>
    </submittedName>
</protein>
<dbReference type="PANTHER" id="PTHR42718">
    <property type="entry name" value="MAJOR FACILITATOR SUPERFAMILY MULTIDRUG TRANSPORTER MFSC"/>
    <property type="match status" value="1"/>
</dbReference>
<feature type="region of interest" description="Disordered" evidence="7">
    <location>
        <begin position="502"/>
        <end position="525"/>
    </location>
</feature>
<dbReference type="RefSeq" id="WP_203920531.1">
    <property type="nucleotide sequence ID" value="NZ_BONZ01000049.1"/>
</dbReference>
<organism evidence="10 11">
    <name type="scientific">Rugosimonospora africana</name>
    <dbReference type="NCBI Taxonomy" id="556532"/>
    <lineage>
        <taxon>Bacteria</taxon>
        <taxon>Bacillati</taxon>
        <taxon>Actinomycetota</taxon>
        <taxon>Actinomycetes</taxon>
        <taxon>Micromonosporales</taxon>
        <taxon>Micromonosporaceae</taxon>
        <taxon>Rugosimonospora</taxon>
    </lineage>
</organism>
<feature type="transmembrane region" description="Helical" evidence="8">
    <location>
        <begin position="143"/>
        <end position="164"/>
    </location>
</feature>
<feature type="transmembrane region" description="Helical" evidence="8">
    <location>
        <begin position="336"/>
        <end position="355"/>
    </location>
</feature>
<dbReference type="GO" id="GO:0022857">
    <property type="term" value="F:transmembrane transporter activity"/>
    <property type="evidence" value="ECO:0007669"/>
    <property type="project" value="InterPro"/>
</dbReference>
<keyword evidence="5 8" id="KW-1133">Transmembrane helix</keyword>
<dbReference type="SUPFAM" id="SSF103473">
    <property type="entry name" value="MFS general substrate transporter"/>
    <property type="match status" value="1"/>
</dbReference>
<keyword evidence="6 8" id="KW-0472">Membrane</keyword>
<dbReference type="AlphaFoldDB" id="A0A8J3VSY6"/>
<dbReference type="EMBL" id="BONZ01000049">
    <property type="protein sequence ID" value="GIH16963.1"/>
    <property type="molecule type" value="Genomic_DNA"/>
</dbReference>
<dbReference type="InterPro" id="IPR011701">
    <property type="entry name" value="MFS"/>
</dbReference>
<dbReference type="Proteomes" id="UP000642748">
    <property type="component" value="Unassembled WGS sequence"/>
</dbReference>
<evidence type="ECO:0000256" key="6">
    <source>
        <dbReference type="ARBA" id="ARBA00023136"/>
    </source>
</evidence>
<dbReference type="PROSITE" id="PS50850">
    <property type="entry name" value="MFS"/>
    <property type="match status" value="1"/>
</dbReference>
<keyword evidence="3" id="KW-1003">Cell membrane</keyword>
<evidence type="ECO:0000256" key="8">
    <source>
        <dbReference type="SAM" id="Phobius"/>
    </source>
</evidence>
<comment type="subcellular location">
    <subcellularLocation>
        <location evidence="1">Cell membrane</location>
        <topology evidence="1">Multi-pass membrane protein</topology>
    </subcellularLocation>
</comment>
<evidence type="ECO:0000256" key="2">
    <source>
        <dbReference type="ARBA" id="ARBA00022448"/>
    </source>
</evidence>
<dbReference type="GO" id="GO:0005886">
    <property type="term" value="C:plasma membrane"/>
    <property type="evidence" value="ECO:0007669"/>
    <property type="project" value="UniProtKB-SubCell"/>
</dbReference>
<reference evidence="10" key="1">
    <citation type="submission" date="2021-01" db="EMBL/GenBank/DDBJ databases">
        <title>Whole genome shotgun sequence of Rugosimonospora africana NBRC 104875.</title>
        <authorList>
            <person name="Komaki H."/>
            <person name="Tamura T."/>
        </authorList>
    </citation>
    <scope>NUCLEOTIDE SEQUENCE</scope>
    <source>
        <strain evidence="10">NBRC 104875</strain>
    </source>
</reference>
<evidence type="ECO:0000313" key="10">
    <source>
        <dbReference type="EMBL" id="GIH16963.1"/>
    </source>
</evidence>
<dbReference type="InterPro" id="IPR036259">
    <property type="entry name" value="MFS_trans_sf"/>
</dbReference>
<evidence type="ECO:0000313" key="11">
    <source>
        <dbReference type="Proteomes" id="UP000642748"/>
    </source>
</evidence>
<feature type="transmembrane region" description="Helical" evidence="8">
    <location>
        <begin position="361"/>
        <end position="386"/>
    </location>
</feature>
<evidence type="ECO:0000259" key="9">
    <source>
        <dbReference type="PROSITE" id="PS50850"/>
    </source>
</evidence>
<dbReference type="Pfam" id="PF07690">
    <property type="entry name" value="MFS_1"/>
    <property type="match status" value="1"/>
</dbReference>
<keyword evidence="11" id="KW-1185">Reference proteome</keyword>
<dbReference type="PANTHER" id="PTHR42718:SF47">
    <property type="entry name" value="METHYL VIOLOGEN RESISTANCE PROTEIN SMVA"/>
    <property type="match status" value="1"/>
</dbReference>
<proteinExistence type="predicted"/>
<feature type="transmembrane region" description="Helical" evidence="8">
    <location>
        <begin position="233"/>
        <end position="250"/>
    </location>
</feature>
<dbReference type="InterPro" id="IPR001958">
    <property type="entry name" value="Tet-R_TetA/multi-R_MdtG-like"/>
</dbReference>
<evidence type="ECO:0000256" key="1">
    <source>
        <dbReference type="ARBA" id="ARBA00004651"/>
    </source>
</evidence>
<feature type="transmembrane region" description="Helical" evidence="8">
    <location>
        <begin position="84"/>
        <end position="103"/>
    </location>
</feature>
<feature type="domain" description="Major facilitator superfamily (MFS) profile" evidence="9">
    <location>
        <begin position="18"/>
        <end position="501"/>
    </location>
</feature>
<name>A0A8J3VSY6_9ACTN</name>
<feature type="transmembrane region" description="Helical" evidence="8">
    <location>
        <begin position="271"/>
        <end position="296"/>
    </location>
</feature>
<keyword evidence="4 8" id="KW-0812">Transmembrane</keyword>
<gene>
    <name evidence="10" type="primary">smvA</name>
    <name evidence="10" type="ORF">Raf01_51350</name>
</gene>
<dbReference type="Gene3D" id="1.20.1250.20">
    <property type="entry name" value="MFS general substrate transporter like domains"/>
    <property type="match status" value="1"/>
</dbReference>
<evidence type="ECO:0000256" key="7">
    <source>
        <dbReference type="SAM" id="MobiDB-lite"/>
    </source>
</evidence>
<evidence type="ECO:0000256" key="3">
    <source>
        <dbReference type="ARBA" id="ARBA00022475"/>
    </source>
</evidence>
<feature type="transmembrane region" description="Helical" evidence="8">
    <location>
        <begin position="109"/>
        <end position="131"/>
    </location>
</feature>
<dbReference type="CDD" id="cd17321">
    <property type="entry name" value="MFS_MMR_MDR_like"/>
    <property type="match status" value="1"/>
</dbReference>
<sequence length="525" mass="53548">MSSSTGAPPRAGKREWIGLAVLALPTLLVSLDTFVMVLALPRLAAGLHADNTQQLWIMDIYGFMVAGFMITMGTVGDRIGRRRLVLAGAAVFGTASILAAYANSPTMLIGIRAVLGVAGAALTPSILALITNMFRDPGQRARAIGIWAGCFTVGAVIGPVVGGALLDRFWWGSVFLLGVPAMILLLVLGPVLLPEYRNATAGRLDVPSVALSLAAILPVIGGLKELAQNGWHARPVGLVVVGLAVGAVFVRRQRRLADPLLDLRLFADRAFASLLGSMLGYSMLGGGTMVFIAQTFQSVDGLSPLRSGLALVPGMCGAMISFQVAPVLGRRIRPGVLLPASLLLSIAGLLLMTQVGTSGAALLIVGFAVNSLGTGPLVTLGTNLIVGSAPPERAGSAAALAQTGNEFGYALGIAALGSVMAAVYRSDAAAGLPAGAPASARDTLLDAMRAADGLPGQLGAAVRAAAQQAFVHGLHTIALISAALLAGIAVLLAATLRRVPAMGQSPAQTEESARIEEPEPAVLAG</sequence>
<feature type="transmembrane region" description="Helical" evidence="8">
    <location>
        <begin position="170"/>
        <end position="192"/>
    </location>
</feature>
<feature type="transmembrane region" description="Helical" evidence="8">
    <location>
        <begin position="204"/>
        <end position="221"/>
    </location>
</feature>